<reference evidence="1 2" key="2">
    <citation type="journal article" date="2010" name="J. Bacteriol.">
        <title>Complete genome sequence of Beijerinckia indica subsp. indica.</title>
        <authorList>
            <person name="Tamas I."/>
            <person name="Dedysh S.N."/>
            <person name="Liesack W."/>
            <person name="Stott M.B."/>
            <person name="Alam M."/>
            <person name="Murrell J.C."/>
            <person name="Dunfield P.F."/>
        </authorList>
    </citation>
    <scope>NUCLEOTIDE SEQUENCE [LARGE SCALE GENOMIC DNA]</scope>
    <source>
        <strain evidence="2">ATCC 9039 / DSM 1715 / NCIMB 8712</strain>
    </source>
</reference>
<reference evidence="2" key="1">
    <citation type="submission" date="2008-03" db="EMBL/GenBank/DDBJ databases">
        <title>Complete sequence of chromosome of Beijerinckia indica subsp. indica ATCC 9039.</title>
        <authorList>
            <consortium name="US DOE Joint Genome Institute"/>
            <person name="Copeland A."/>
            <person name="Lucas S."/>
            <person name="Lapidus A."/>
            <person name="Glavina del Rio T."/>
            <person name="Dalin E."/>
            <person name="Tice H."/>
            <person name="Bruce D."/>
            <person name="Goodwin L."/>
            <person name="Pitluck S."/>
            <person name="LaButti K."/>
            <person name="Schmutz J."/>
            <person name="Larimer F."/>
            <person name="Land M."/>
            <person name="Hauser L."/>
            <person name="Kyrpides N."/>
            <person name="Mikhailova N."/>
            <person name="Dunfield P.F."/>
            <person name="Dedysh S.N."/>
            <person name="Liesack W."/>
            <person name="Saw J.H."/>
            <person name="Alam M."/>
            <person name="Chen Y."/>
            <person name="Murrell J.C."/>
            <person name="Richardson P."/>
        </authorList>
    </citation>
    <scope>NUCLEOTIDE SEQUENCE [LARGE SCALE GENOMIC DNA]</scope>
    <source>
        <strain evidence="2">ATCC 9039 / DSM 1715 / NCIMB 8712</strain>
    </source>
</reference>
<dbReference type="HOGENOM" id="CLU_145215_1_0_5"/>
<evidence type="ECO:0000313" key="1">
    <source>
        <dbReference type="EMBL" id="ACB96468.1"/>
    </source>
</evidence>
<dbReference type="InterPro" id="IPR009354">
    <property type="entry name" value="Usg"/>
</dbReference>
<evidence type="ECO:0000313" key="2">
    <source>
        <dbReference type="Proteomes" id="UP000001695"/>
    </source>
</evidence>
<dbReference type="AlphaFoldDB" id="B2IKI8"/>
<sequence length="99" mass="11452">MADRLKNEDVVTFEERLRQLGGYGLATAEILYRLPDYPMLLQTYIWQDYDIAPEFPTLLKFLNFWQNRLDGALYSVTVGHSKLLKPAEIRAVGGEFLLN</sequence>
<dbReference type="STRING" id="395963.Bind_2900"/>
<keyword evidence="2" id="KW-1185">Reference proteome</keyword>
<dbReference type="RefSeq" id="WP_012385819.1">
    <property type="nucleotide sequence ID" value="NC_010581.1"/>
</dbReference>
<name>B2IKI8_BEII9</name>
<organism evidence="1 2">
    <name type="scientific">Beijerinckia indica subsp. indica (strain ATCC 9039 / DSM 1715 / NCIMB 8712)</name>
    <dbReference type="NCBI Taxonomy" id="395963"/>
    <lineage>
        <taxon>Bacteria</taxon>
        <taxon>Pseudomonadati</taxon>
        <taxon>Pseudomonadota</taxon>
        <taxon>Alphaproteobacteria</taxon>
        <taxon>Hyphomicrobiales</taxon>
        <taxon>Beijerinckiaceae</taxon>
        <taxon>Beijerinckia</taxon>
    </lineage>
</organism>
<accession>B2IKI8</accession>
<dbReference type="OrthoDB" id="9811054at2"/>
<dbReference type="KEGG" id="bid:Bind_2900"/>
<dbReference type="Proteomes" id="UP000001695">
    <property type="component" value="Chromosome"/>
</dbReference>
<proteinExistence type="predicted"/>
<dbReference type="EMBL" id="CP001016">
    <property type="protein sequence ID" value="ACB96468.1"/>
    <property type="molecule type" value="Genomic_DNA"/>
</dbReference>
<protein>
    <submittedName>
        <fullName evidence="1">Usg family protein</fullName>
    </submittedName>
</protein>
<dbReference type="Pfam" id="PF06233">
    <property type="entry name" value="Usg"/>
    <property type="match status" value="1"/>
</dbReference>
<gene>
    <name evidence="1" type="ordered locus">Bind_2900</name>
</gene>
<dbReference type="eggNOG" id="COG5425">
    <property type="taxonomic scope" value="Bacteria"/>
</dbReference>